<evidence type="ECO:0000313" key="2">
    <source>
        <dbReference type="EMBL" id="KAK4292667.1"/>
    </source>
</evidence>
<dbReference type="InterPro" id="IPR000477">
    <property type="entry name" value="RT_dom"/>
</dbReference>
<organism evidence="2 3">
    <name type="scientific">Petrolisthes manimaculis</name>
    <dbReference type="NCBI Taxonomy" id="1843537"/>
    <lineage>
        <taxon>Eukaryota</taxon>
        <taxon>Metazoa</taxon>
        <taxon>Ecdysozoa</taxon>
        <taxon>Arthropoda</taxon>
        <taxon>Crustacea</taxon>
        <taxon>Multicrustacea</taxon>
        <taxon>Malacostraca</taxon>
        <taxon>Eumalacostraca</taxon>
        <taxon>Eucarida</taxon>
        <taxon>Decapoda</taxon>
        <taxon>Pleocyemata</taxon>
        <taxon>Anomura</taxon>
        <taxon>Galatheoidea</taxon>
        <taxon>Porcellanidae</taxon>
        <taxon>Petrolisthes</taxon>
    </lineage>
</organism>
<reference evidence="2" key="1">
    <citation type="submission" date="2023-11" db="EMBL/GenBank/DDBJ databases">
        <title>Genome assemblies of two species of porcelain crab, Petrolisthes cinctipes and Petrolisthes manimaculis (Anomura: Porcellanidae).</title>
        <authorList>
            <person name="Angst P."/>
        </authorList>
    </citation>
    <scope>NUCLEOTIDE SEQUENCE</scope>
    <source>
        <strain evidence="2">PB745_02</strain>
        <tissue evidence="2">Gill</tissue>
    </source>
</reference>
<sequence length="150" mass="16721">MENNTQLGRLHLYCPAVAQSDRPESKLKVWHKGIIAKLGSLGVRGALQHLLQDYLDGRTLRTVVNGHTSGKHPSDASVPQGSIVGPLLWNVYFNDILQLIPEAQAYADDCTLSFSCDTKKDWRDTVRRINEALSCVLEQEMVGHPRNTTL</sequence>
<protein>
    <recommendedName>
        <fullName evidence="1">Reverse transcriptase domain-containing protein</fullName>
    </recommendedName>
</protein>
<dbReference type="Pfam" id="PF00078">
    <property type="entry name" value="RVT_1"/>
    <property type="match status" value="1"/>
</dbReference>
<dbReference type="AlphaFoldDB" id="A0AAE1TP93"/>
<evidence type="ECO:0000259" key="1">
    <source>
        <dbReference type="Pfam" id="PF00078"/>
    </source>
</evidence>
<gene>
    <name evidence="2" type="ORF">Pmani_034584</name>
</gene>
<feature type="domain" description="Reverse transcriptase" evidence="1">
    <location>
        <begin position="28"/>
        <end position="131"/>
    </location>
</feature>
<dbReference type="PANTHER" id="PTHR33332">
    <property type="entry name" value="REVERSE TRANSCRIPTASE DOMAIN-CONTAINING PROTEIN"/>
    <property type="match status" value="1"/>
</dbReference>
<dbReference type="Proteomes" id="UP001292094">
    <property type="component" value="Unassembled WGS sequence"/>
</dbReference>
<name>A0AAE1TP93_9EUCA</name>
<evidence type="ECO:0000313" key="3">
    <source>
        <dbReference type="Proteomes" id="UP001292094"/>
    </source>
</evidence>
<keyword evidence="3" id="KW-1185">Reference proteome</keyword>
<dbReference type="EMBL" id="JAWZYT010004765">
    <property type="protein sequence ID" value="KAK4292667.1"/>
    <property type="molecule type" value="Genomic_DNA"/>
</dbReference>
<accession>A0AAE1TP93</accession>
<comment type="caution">
    <text evidence="2">The sequence shown here is derived from an EMBL/GenBank/DDBJ whole genome shotgun (WGS) entry which is preliminary data.</text>
</comment>
<proteinExistence type="predicted"/>